<accession>A0A653B984</accession>
<sequence length="208" mass="22569">MPGQQLALCVGQRFELRADLVLAIGALAAVHDLGPQQQAEGLGHQHHLDRQVTARRDGLGMVEADATLGQRDLAGRADIAQQALRHGLAEQVDALVDHLQVVGQGAVALADVTQQVLGLEVHQVQVAEQVEQRRRIVKFVAGLGFGACQQGEFQCDRIFDAIVFAAIIYIVCRHGEPMKAVVVEDPVESLASWMHARRESPRSCRLPG</sequence>
<organism evidence="1">
    <name type="scientific">Ectopseudomonas oleovorans</name>
    <name type="common">Pseudomonas oleovorans</name>
    <dbReference type="NCBI Taxonomy" id="301"/>
    <lineage>
        <taxon>Bacteria</taxon>
        <taxon>Pseudomonadati</taxon>
        <taxon>Pseudomonadota</taxon>
        <taxon>Gammaproteobacteria</taxon>
        <taxon>Pseudomonadales</taxon>
        <taxon>Pseudomonadaceae</taxon>
        <taxon>Ectopseudomonas</taxon>
    </lineage>
</organism>
<protein>
    <submittedName>
        <fullName evidence="1">Uncharacterized protein</fullName>
    </submittedName>
</protein>
<proteinExistence type="predicted"/>
<gene>
    <name evidence="1" type="ORF">POT9AD_4259</name>
</gene>
<name>A0A653B984_ECTOL</name>
<evidence type="ECO:0000313" key="1">
    <source>
        <dbReference type="EMBL" id="VDN65234.1"/>
    </source>
</evidence>
<dbReference type="EMBL" id="LR130779">
    <property type="protein sequence ID" value="VDN65234.1"/>
    <property type="molecule type" value="Genomic_DNA"/>
</dbReference>
<dbReference type="AlphaFoldDB" id="A0A653B984"/>
<reference evidence="1" key="1">
    <citation type="submission" date="2018-11" db="EMBL/GenBank/DDBJ databases">
        <authorList>
            <consortium name="Genoscope - CEA"/>
            <person name="William W."/>
        </authorList>
    </citation>
    <scope>NUCLEOTIDE SEQUENCE [LARGE SCALE GENOMIC DNA]</scope>
    <source>
        <strain evidence="1">T9AD</strain>
    </source>
</reference>